<keyword evidence="4" id="KW-0456">Lyase</keyword>
<dbReference type="SUPFAM" id="SSF51569">
    <property type="entry name" value="Aldolase"/>
    <property type="match status" value="1"/>
</dbReference>
<comment type="caution">
    <text evidence="6">The sequence shown here is derived from an EMBL/GenBank/DDBJ whole genome shotgun (WGS) entry which is preliminary data.</text>
</comment>
<dbReference type="CDD" id="cd00452">
    <property type="entry name" value="KDPG_aldolase"/>
    <property type="match status" value="1"/>
</dbReference>
<dbReference type="InterPro" id="IPR000887">
    <property type="entry name" value="Aldlse_KDPG_KHG"/>
</dbReference>
<dbReference type="PANTHER" id="PTHR30246:SF1">
    <property type="entry name" value="2-DEHYDRO-3-DEOXY-6-PHOSPHOGALACTONATE ALDOLASE-RELATED"/>
    <property type="match status" value="1"/>
</dbReference>
<comment type="pathway">
    <text evidence="1">Carbohydrate acid metabolism.</text>
</comment>
<dbReference type="Gene3D" id="3.20.20.70">
    <property type="entry name" value="Aldolase class I"/>
    <property type="match status" value="1"/>
</dbReference>
<sequence>MSANLLKVLSEEKIVAIIRGIEADAGDATAEALADGGIRLLEVTMNTEGALRMISRFRENYGSRMRVGAGTVLNLKMAKKAVQAGAEYIISPNLDERVIEYALRKGVDVWPGTMTPTEIVRAFEAGAQAVKVFPMGSLGINYLKEIRAPLDHIPMIATGGVNLQNIGDFLNTGILGVGLGSNLVNKKLIAERRFAELTELARSFVEAAQGGKRA</sequence>
<gene>
    <name evidence="6" type="ORF">VF724_07510</name>
</gene>
<dbReference type="InterPro" id="IPR013785">
    <property type="entry name" value="Aldolase_TIM"/>
</dbReference>
<comment type="similarity">
    <text evidence="2">Belongs to the KHG/KDPG aldolase family.</text>
</comment>
<evidence type="ECO:0000256" key="2">
    <source>
        <dbReference type="ARBA" id="ARBA00006906"/>
    </source>
</evidence>
<evidence type="ECO:0000256" key="4">
    <source>
        <dbReference type="ARBA" id="ARBA00023239"/>
    </source>
</evidence>
<evidence type="ECO:0000313" key="7">
    <source>
        <dbReference type="Proteomes" id="UP001310386"/>
    </source>
</evidence>
<evidence type="ECO:0000256" key="3">
    <source>
        <dbReference type="ARBA" id="ARBA00011233"/>
    </source>
</evidence>
<keyword evidence="7" id="KW-1185">Reference proteome</keyword>
<dbReference type="Pfam" id="PF01081">
    <property type="entry name" value="Aldolase"/>
    <property type="match status" value="1"/>
</dbReference>
<organism evidence="6 7">
    <name type="scientific">Ferviditalea candida</name>
    <dbReference type="NCBI Taxonomy" id="3108399"/>
    <lineage>
        <taxon>Bacteria</taxon>
        <taxon>Bacillati</taxon>
        <taxon>Bacillota</taxon>
        <taxon>Bacilli</taxon>
        <taxon>Bacillales</taxon>
        <taxon>Paenibacillaceae</taxon>
        <taxon>Ferviditalea</taxon>
    </lineage>
</organism>
<dbReference type="EMBL" id="JAYJLD010000008">
    <property type="protein sequence ID" value="MEB3101509.1"/>
    <property type="molecule type" value="Genomic_DNA"/>
</dbReference>
<name>A0ABU5ZG74_9BACL</name>
<accession>A0ABU5ZG74</accession>
<keyword evidence="5" id="KW-0119">Carbohydrate metabolism</keyword>
<evidence type="ECO:0000256" key="1">
    <source>
        <dbReference type="ARBA" id="ARBA00004761"/>
    </source>
</evidence>
<reference evidence="6" key="1">
    <citation type="submission" date="2023-12" db="EMBL/GenBank/DDBJ databases">
        <title>Fervidustalea candida gen. nov., sp. nov., a novel member of the family Paenibacillaceae isolated from a geothermal area.</title>
        <authorList>
            <person name="Li W.-J."/>
            <person name="Jiao J.-Y."/>
            <person name="Chen Y."/>
        </authorList>
    </citation>
    <scope>NUCLEOTIDE SEQUENCE</scope>
    <source>
        <strain evidence="6">SYSU GA230002</strain>
    </source>
</reference>
<proteinExistence type="inferred from homology"/>
<dbReference type="RefSeq" id="WP_371753627.1">
    <property type="nucleotide sequence ID" value="NZ_JAYJLD010000008.1"/>
</dbReference>
<dbReference type="PANTHER" id="PTHR30246">
    <property type="entry name" value="2-KETO-3-DEOXY-6-PHOSPHOGLUCONATE ALDOLASE"/>
    <property type="match status" value="1"/>
</dbReference>
<evidence type="ECO:0000256" key="5">
    <source>
        <dbReference type="ARBA" id="ARBA00023277"/>
    </source>
</evidence>
<protein>
    <submittedName>
        <fullName evidence="6">Bifunctional 4-hydroxy-2-oxoglutarate aldolase/2-dehydro-3-deoxy-phosphogluconate aldolase</fullName>
    </submittedName>
</protein>
<comment type="subunit">
    <text evidence="3">Homotrimer.</text>
</comment>
<dbReference type="Proteomes" id="UP001310386">
    <property type="component" value="Unassembled WGS sequence"/>
</dbReference>
<evidence type="ECO:0000313" key="6">
    <source>
        <dbReference type="EMBL" id="MEB3101509.1"/>
    </source>
</evidence>
<dbReference type="NCBIfam" id="TIGR01182">
    <property type="entry name" value="eda"/>
    <property type="match status" value="1"/>
</dbReference>